<reference evidence="2" key="1">
    <citation type="submission" date="2009-07" db="EMBL/GenBank/DDBJ databases">
        <authorList>
            <person name="Weinstock G."/>
            <person name="Sodergren E."/>
            <person name="Clifton S."/>
            <person name="Fulton L."/>
            <person name="Fulton B."/>
            <person name="Courtney L."/>
            <person name="Fronick C."/>
            <person name="Harrison M."/>
            <person name="Strong C."/>
            <person name="Farmer C."/>
            <person name="Delahaunty K."/>
            <person name="Markovic C."/>
            <person name="Hall O."/>
            <person name="Minx P."/>
            <person name="Tomlinson C."/>
            <person name="Mitreva M."/>
            <person name="Nelson J."/>
            <person name="Hou S."/>
            <person name="Wollam A."/>
            <person name="Pepin K.H."/>
            <person name="Johnson M."/>
            <person name="Bhonagiri V."/>
            <person name="Nash W.E."/>
            <person name="Warren W."/>
            <person name="Chinwalla A."/>
            <person name="Mardis E.R."/>
            <person name="Wilson R.K."/>
        </authorList>
    </citation>
    <scope>NUCLEOTIDE SEQUENCE [LARGE SCALE GENOMIC DNA]</scope>
    <source>
        <strain evidence="2">ATCC 29256</strain>
    </source>
</reference>
<dbReference type="Proteomes" id="UP000005365">
    <property type="component" value="Unassembled WGS sequence"/>
</dbReference>
<sequence length="39" mass="4685">MTHCRTTQHYDRNSPITQNSYHKSPFKLLSLRIISHIIF</sequence>
<name>C6M678_NEISI</name>
<organism evidence="2 3">
    <name type="scientific">Neisseria sicca ATCC 29256</name>
    <dbReference type="NCBI Taxonomy" id="547045"/>
    <lineage>
        <taxon>Bacteria</taxon>
        <taxon>Pseudomonadati</taxon>
        <taxon>Pseudomonadota</taxon>
        <taxon>Betaproteobacteria</taxon>
        <taxon>Neisseriales</taxon>
        <taxon>Neisseriaceae</taxon>
        <taxon>Neisseria</taxon>
    </lineage>
</organism>
<gene>
    <name evidence="2" type="ORF">NEISICOT_02030</name>
</gene>
<comment type="caution">
    <text evidence="2">The sequence shown here is derived from an EMBL/GenBank/DDBJ whole genome shotgun (WGS) entry which is preliminary data.</text>
</comment>
<dbReference type="EMBL" id="ACKO02000011">
    <property type="protein sequence ID" value="EET44307.1"/>
    <property type="molecule type" value="Genomic_DNA"/>
</dbReference>
<dbReference type="AlphaFoldDB" id="C6M678"/>
<protein>
    <submittedName>
        <fullName evidence="2">Uncharacterized protein</fullName>
    </submittedName>
</protein>
<evidence type="ECO:0000313" key="3">
    <source>
        <dbReference type="Proteomes" id="UP000005365"/>
    </source>
</evidence>
<feature type="region of interest" description="Disordered" evidence="1">
    <location>
        <begin position="1"/>
        <end position="20"/>
    </location>
</feature>
<accession>C6M678</accession>
<keyword evidence="3" id="KW-1185">Reference proteome</keyword>
<evidence type="ECO:0000313" key="2">
    <source>
        <dbReference type="EMBL" id="EET44307.1"/>
    </source>
</evidence>
<proteinExistence type="predicted"/>
<evidence type="ECO:0000256" key="1">
    <source>
        <dbReference type="SAM" id="MobiDB-lite"/>
    </source>
</evidence>